<reference evidence="3" key="1">
    <citation type="submission" date="2019-06" db="EMBL/GenBank/DDBJ databases">
        <authorList>
            <consortium name="Wellcome Sanger Institute Data Sharing"/>
        </authorList>
    </citation>
    <scope>NUCLEOTIDE SEQUENCE [LARGE SCALE GENOMIC DNA]</scope>
</reference>
<keyword evidence="2" id="KW-1133">Transmembrane helix</keyword>
<dbReference type="InterPro" id="IPR051291">
    <property type="entry name" value="CIMAP"/>
</dbReference>
<dbReference type="GO" id="GO:0005856">
    <property type="term" value="C:cytoskeleton"/>
    <property type="evidence" value="ECO:0007669"/>
    <property type="project" value="TreeGrafter"/>
</dbReference>
<dbReference type="Proteomes" id="UP000472263">
    <property type="component" value="Chromosome 6"/>
</dbReference>
<keyword evidence="4" id="KW-1185">Reference proteome</keyword>
<dbReference type="PANTHER" id="PTHR21580:SF28">
    <property type="entry name" value="BOREALIN N-TERMINAL DOMAIN-CONTAINING PROTEIN-RELATED"/>
    <property type="match status" value="1"/>
</dbReference>
<dbReference type="PANTHER" id="PTHR21580">
    <property type="entry name" value="SHIPPO-1-RELATED"/>
    <property type="match status" value="1"/>
</dbReference>
<evidence type="ECO:0000256" key="1">
    <source>
        <dbReference type="SAM" id="MobiDB-lite"/>
    </source>
</evidence>
<dbReference type="Ensembl" id="ENSMMDT00005041077.1">
    <property type="protein sequence ID" value="ENSMMDP00005040248.1"/>
    <property type="gene ID" value="ENSMMDG00005018598.1"/>
</dbReference>
<accession>A0A667ZNK2</accession>
<dbReference type="InterPro" id="IPR010736">
    <property type="entry name" value="SHIPPO-rpt"/>
</dbReference>
<feature type="transmembrane region" description="Helical" evidence="2">
    <location>
        <begin position="31"/>
        <end position="50"/>
    </location>
</feature>
<dbReference type="AlphaFoldDB" id="A0A667ZNK2"/>
<feature type="region of interest" description="Disordered" evidence="1">
    <location>
        <begin position="1"/>
        <end position="22"/>
    </location>
</feature>
<proteinExistence type="predicted"/>
<reference evidence="3" key="2">
    <citation type="submission" date="2025-08" db="UniProtKB">
        <authorList>
            <consortium name="Ensembl"/>
        </authorList>
    </citation>
    <scope>IDENTIFICATION</scope>
</reference>
<name>A0A667ZNK2_9TELE</name>
<gene>
    <name evidence="3" type="primary">LOC115360999</name>
</gene>
<keyword evidence="2" id="KW-0472">Membrane</keyword>
<sequence length="266" mass="29511">MSGPDVQVGSWKPHKPRGPISAHYTSPGPKYALPPLIGMARFFFFPIYIYKWYSFGKTHCKLSSDRSPGPKYLLPSNVTRVGRDGIPAFSIHSRIKDPEPFLVPGPVWGCTGYACLYLLMVALWCMNAMMFLLHDIACVLSIPVCHAAGPAAYTLPPVLGPHTLTTTTAPSYSLYGRSNKGGFQEDLQKSPGPGTYKVVDPCVSKRRAPWYSMRGRNIISYDTRETPGPGTYYPEQVTLTRQKAPSFSFGVRHSEYIVPLSENEDN</sequence>
<dbReference type="Pfam" id="PF07004">
    <property type="entry name" value="SHIPPO-rpt"/>
    <property type="match status" value="3"/>
</dbReference>
<organism evidence="3 4">
    <name type="scientific">Myripristis murdjan</name>
    <name type="common">pinecone soldierfish</name>
    <dbReference type="NCBI Taxonomy" id="586833"/>
    <lineage>
        <taxon>Eukaryota</taxon>
        <taxon>Metazoa</taxon>
        <taxon>Chordata</taxon>
        <taxon>Craniata</taxon>
        <taxon>Vertebrata</taxon>
        <taxon>Euteleostomi</taxon>
        <taxon>Actinopterygii</taxon>
        <taxon>Neopterygii</taxon>
        <taxon>Teleostei</taxon>
        <taxon>Neoteleostei</taxon>
        <taxon>Acanthomorphata</taxon>
        <taxon>Holocentriformes</taxon>
        <taxon>Holocentridae</taxon>
        <taxon>Myripristis</taxon>
    </lineage>
</organism>
<keyword evidence="2" id="KW-0812">Transmembrane</keyword>
<dbReference type="InParanoid" id="A0A667ZNK2"/>
<evidence type="ECO:0000313" key="4">
    <source>
        <dbReference type="Proteomes" id="UP000472263"/>
    </source>
</evidence>
<reference evidence="3" key="3">
    <citation type="submission" date="2025-09" db="UniProtKB">
        <authorList>
            <consortium name="Ensembl"/>
        </authorList>
    </citation>
    <scope>IDENTIFICATION</scope>
</reference>
<dbReference type="GeneTree" id="ENSGT00940000161995"/>
<protein>
    <submittedName>
        <fullName evidence="3">Ciliary microtubule associated protein 1B</fullName>
    </submittedName>
</protein>
<evidence type="ECO:0000313" key="3">
    <source>
        <dbReference type="Ensembl" id="ENSMMDP00005040248.1"/>
    </source>
</evidence>
<evidence type="ECO:0000256" key="2">
    <source>
        <dbReference type="SAM" id="Phobius"/>
    </source>
</evidence>